<dbReference type="Gene3D" id="1.10.3210.30">
    <property type="match status" value="1"/>
</dbReference>
<evidence type="ECO:0000313" key="3">
    <source>
        <dbReference type="Proteomes" id="UP000241284"/>
    </source>
</evidence>
<dbReference type="Proteomes" id="UP000241284">
    <property type="component" value="Unassembled WGS sequence"/>
</dbReference>
<dbReference type="InterPro" id="IPR038257">
    <property type="entry name" value="CRISPR-assoc_Cas3_HD_sf"/>
</dbReference>
<gene>
    <name evidence="2" type="ORF">B9Q06_05915</name>
</gene>
<dbReference type="InterPro" id="IPR003607">
    <property type="entry name" value="HD/PDEase_dom"/>
</dbReference>
<name>A0A2R6B9S1_9ARCH</name>
<dbReference type="EMBL" id="NEXH01000010">
    <property type="protein sequence ID" value="PSN95414.1"/>
    <property type="molecule type" value="Genomic_DNA"/>
</dbReference>
<comment type="caution">
    <text evidence="2">The sequence shown here is derived from an EMBL/GenBank/DDBJ whole genome shotgun (WGS) entry which is preliminary data.</text>
</comment>
<organism evidence="2 3">
    <name type="scientific">Candidatus Marsarchaeota G2 archaeon ECH_B_2</name>
    <dbReference type="NCBI Taxonomy" id="1978160"/>
    <lineage>
        <taxon>Archaea</taxon>
        <taxon>Candidatus Marsarchaeota</taxon>
        <taxon>Candidatus Marsarchaeota group 2</taxon>
    </lineage>
</organism>
<evidence type="ECO:0000313" key="2">
    <source>
        <dbReference type="EMBL" id="PSN95414.1"/>
    </source>
</evidence>
<evidence type="ECO:0000259" key="1">
    <source>
        <dbReference type="SMART" id="SM00471"/>
    </source>
</evidence>
<proteinExistence type="predicted"/>
<feature type="domain" description="HD/PDEase" evidence="1">
    <location>
        <begin position="32"/>
        <end position="201"/>
    </location>
</feature>
<dbReference type="AlphaFoldDB" id="A0A2R6B9S1"/>
<accession>A0A2R6B9S1</accession>
<protein>
    <recommendedName>
        <fullName evidence="1">HD/PDEase domain-containing protein</fullName>
    </recommendedName>
</protein>
<dbReference type="SMART" id="SM00471">
    <property type="entry name" value="HDc"/>
    <property type="match status" value="1"/>
</dbReference>
<sequence>MASLAPGLLARVTEFGYMEKWHLQYAKFNRQYHQSLLSHAINVGVLSVKLADLVIHGRLADKERDEIVKAWNSGELVDLVFLAGFLHDYGKSKERFQNSVRVNLAGERASSTGFAHQMPSVVLEGLGKIREYLERQGYQRGDRFWDDIRYCISNLGEIDNAESASFLFQTRPQIHSQLVIDVVHSADVLLSKTLDEIASSRKLFDGRYTESLDVWFTRVSTVRGVATQVLLLSLEELVKERGYEPLAWHQDGTVYCFRKGSAVPTLEQDFAARVAQKLRQIVFADPSKLAKASFGGLQEQVITEPIFLFYSDEVVRQFWKQRFYEYRRELNSKKSAKTDYFEKEDLDRQGREKLAGELGITVSELHERLRRFKEFDFKVFITLMGIEKQVRESVKQDAEIAEIIQNVYSKLDVQPPNVKPSNTMKREIRLEFAKTVWKSRFYTNPVEWEDKLHGAMLEATLRLKEVFRKAQDPEKFLEHIAHLLVYDITEPSPPGSFNKLKRSYEDYLDGKKRGTPLCVICSGPAELTAVAKVLGESEIYHDSLVAGSEIGGENKLRICELCDFEYKVRRLLMVDFRDTYAFVIVPHIAISRESSLYWKTLADRLVRDNFAPIKLDEVEFLEQVLGSEDAFKGTIQDVWLSYLSGSPVNTDIQSVVNDKPSLGAFADALQALIVRYGDPSPLLEEIPKDVDISSIEEAQALISLLKQGKVRLAEGRLQEVFELMRRVKPICYTGNYVLIFAERMQSWGDGAIGKLKWLLYQTILGRLFLATILDVTTSVVLNEGKKGYAKFPSDVIFKDFSRKLSVNEGWITIDGLEKALSKLSALVLVERLLVKAGADYGKDSLLRILSAEPGKVVARYVQYVNMNKSKQDLRELIHALERLGGGE</sequence>
<reference evidence="2 3" key="1">
    <citation type="submission" date="2017-04" db="EMBL/GenBank/DDBJ databases">
        <title>Novel microbial lineages endemic to geothermal iron-oxide mats fill important gaps in the evolutionary history of Archaea.</title>
        <authorList>
            <person name="Jay Z.J."/>
            <person name="Beam J.P."/>
            <person name="Dlakic M."/>
            <person name="Rusch D.B."/>
            <person name="Kozubal M.A."/>
            <person name="Inskeep W.P."/>
        </authorList>
    </citation>
    <scope>NUCLEOTIDE SEQUENCE [LARGE SCALE GENOMIC DNA]</scope>
    <source>
        <strain evidence="2">ECH_B_2</strain>
    </source>
</reference>